<dbReference type="GeneID" id="87819058"/>
<dbReference type="Proteomes" id="UP001302676">
    <property type="component" value="Unassembled WGS sequence"/>
</dbReference>
<dbReference type="InterPro" id="IPR036291">
    <property type="entry name" value="NAD(P)-bd_dom_sf"/>
</dbReference>
<evidence type="ECO:0000313" key="5">
    <source>
        <dbReference type="Proteomes" id="UP001302676"/>
    </source>
</evidence>
<dbReference type="AlphaFoldDB" id="A0AAN6UUB3"/>
<evidence type="ECO:0000259" key="3">
    <source>
        <dbReference type="Pfam" id="PF05368"/>
    </source>
</evidence>
<proteinExistence type="predicted"/>
<comment type="caution">
    <text evidence="4">The sequence shown here is derived from an EMBL/GenBank/DDBJ whole genome shotgun (WGS) entry which is preliminary data.</text>
</comment>
<keyword evidence="1" id="KW-0521">NADP</keyword>
<dbReference type="Pfam" id="PF05368">
    <property type="entry name" value="NmrA"/>
    <property type="match status" value="1"/>
</dbReference>
<dbReference type="SUPFAM" id="SSF51735">
    <property type="entry name" value="NAD(P)-binding Rossmann-fold domains"/>
    <property type="match status" value="1"/>
</dbReference>
<keyword evidence="2" id="KW-0560">Oxidoreductase</keyword>
<name>A0AAN6UUB3_9PEZI</name>
<dbReference type="PANTHER" id="PTHR47706">
    <property type="entry name" value="NMRA-LIKE FAMILY PROTEIN"/>
    <property type="match status" value="1"/>
</dbReference>
<evidence type="ECO:0000256" key="2">
    <source>
        <dbReference type="ARBA" id="ARBA00023002"/>
    </source>
</evidence>
<protein>
    <recommendedName>
        <fullName evidence="3">NmrA-like domain-containing protein</fullName>
    </recommendedName>
</protein>
<dbReference type="Gene3D" id="3.90.25.10">
    <property type="entry name" value="UDP-galactose 4-epimerase, domain 1"/>
    <property type="match status" value="1"/>
</dbReference>
<sequence>MSTPFKNILLIGATGSIGSYVLTALLAEPSLTITVLKRASSTHTTPLPSPIRTITVPDTYPTDAVTAAFRGQDAVICCLTTLNVADQFRLIDAAIAAGVRRYVPSEYGLNNMRPDAQALNAVFREKGAVQGYLRGKAAEGVLEWMSVSCGMWIKWSLRNEFLGVHVKRGERRVVLWDGGKGRFSVNTEENTARAVVRGLVAIPEETKNRNVLIEEFAVTQRELVEEIERQMGEKLVVVEEVDSVERIATLQAAADAGDQMATIGLVEAGFITGRFGGDLSKEGEILTEKLGLERHSLQQVVADALASLKE</sequence>
<dbReference type="GO" id="GO:0016491">
    <property type="term" value="F:oxidoreductase activity"/>
    <property type="evidence" value="ECO:0007669"/>
    <property type="project" value="UniProtKB-KW"/>
</dbReference>
<dbReference type="Gene3D" id="3.40.50.720">
    <property type="entry name" value="NAD(P)-binding Rossmann-like Domain"/>
    <property type="match status" value="1"/>
</dbReference>
<dbReference type="InterPro" id="IPR045312">
    <property type="entry name" value="PCBER-like"/>
</dbReference>
<dbReference type="PANTHER" id="PTHR47706:SF10">
    <property type="entry name" value="NMRA-LIKE DOMAIN-CONTAINING PROTEIN"/>
    <property type="match status" value="1"/>
</dbReference>
<dbReference type="RefSeq" id="XP_062632525.1">
    <property type="nucleotide sequence ID" value="XM_062782445.1"/>
</dbReference>
<evidence type="ECO:0000256" key="1">
    <source>
        <dbReference type="ARBA" id="ARBA00022857"/>
    </source>
</evidence>
<reference evidence="4" key="1">
    <citation type="journal article" date="2023" name="Mol. Phylogenet. Evol.">
        <title>Genome-scale phylogeny and comparative genomics of the fungal order Sordariales.</title>
        <authorList>
            <person name="Hensen N."/>
            <person name="Bonometti L."/>
            <person name="Westerberg I."/>
            <person name="Brannstrom I.O."/>
            <person name="Guillou S."/>
            <person name="Cros-Aarteil S."/>
            <person name="Calhoun S."/>
            <person name="Haridas S."/>
            <person name="Kuo A."/>
            <person name="Mondo S."/>
            <person name="Pangilinan J."/>
            <person name="Riley R."/>
            <person name="LaButti K."/>
            <person name="Andreopoulos B."/>
            <person name="Lipzen A."/>
            <person name="Chen C."/>
            <person name="Yan M."/>
            <person name="Daum C."/>
            <person name="Ng V."/>
            <person name="Clum A."/>
            <person name="Steindorff A."/>
            <person name="Ohm R.A."/>
            <person name="Martin F."/>
            <person name="Silar P."/>
            <person name="Natvig D.O."/>
            <person name="Lalanne C."/>
            <person name="Gautier V."/>
            <person name="Ament-Velasquez S.L."/>
            <person name="Kruys A."/>
            <person name="Hutchinson M.I."/>
            <person name="Powell A.J."/>
            <person name="Barry K."/>
            <person name="Miller A.N."/>
            <person name="Grigoriev I.V."/>
            <person name="Debuchy R."/>
            <person name="Gladieux P."/>
            <person name="Hiltunen Thoren M."/>
            <person name="Johannesson H."/>
        </authorList>
    </citation>
    <scope>NUCLEOTIDE SEQUENCE</scope>
    <source>
        <strain evidence="4">CBS 141.50</strain>
    </source>
</reference>
<evidence type="ECO:0000313" key="4">
    <source>
        <dbReference type="EMBL" id="KAK4139154.1"/>
    </source>
</evidence>
<organism evidence="4 5">
    <name type="scientific">Dichotomopilus funicola</name>
    <dbReference type="NCBI Taxonomy" id="1934379"/>
    <lineage>
        <taxon>Eukaryota</taxon>
        <taxon>Fungi</taxon>
        <taxon>Dikarya</taxon>
        <taxon>Ascomycota</taxon>
        <taxon>Pezizomycotina</taxon>
        <taxon>Sordariomycetes</taxon>
        <taxon>Sordariomycetidae</taxon>
        <taxon>Sordariales</taxon>
        <taxon>Chaetomiaceae</taxon>
        <taxon>Dichotomopilus</taxon>
    </lineage>
</organism>
<dbReference type="InterPro" id="IPR051609">
    <property type="entry name" value="NmrA/Isoflavone_reductase-like"/>
</dbReference>
<dbReference type="EMBL" id="MU853688">
    <property type="protein sequence ID" value="KAK4139154.1"/>
    <property type="molecule type" value="Genomic_DNA"/>
</dbReference>
<gene>
    <name evidence="4" type="ORF">C8A04DRAFT_33381</name>
</gene>
<dbReference type="InterPro" id="IPR008030">
    <property type="entry name" value="NmrA-like"/>
</dbReference>
<dbReference type="CDD" id="cd05259">
    <property type="entry name" value="PCBER_SDR_a"/>
    <property type="match status" value="1"/>
</dbReference>
<reference evidence="4" key="2">
    <citation type="submission" date="2023-05" db="EMBL/GenBank/DDBJ databases">
        <authorList>
            <consortium name="Lawrence Berkeley National Laboratory"/>
            <person name="Steindorff A."/>
            <person name="Hensen N."/>
            <person name="Bonometti L."/>
            <person name="Westerberg I."/>
            <person name="Brannstrom I.O."/>
            <person name="Guillou S."/>
            <person name="Cros-Aarteil S."/>
            <person name="Calhoun S."/>
            <person name="Haridas S."/>
            <person name="Kuo A."/>
            <person name="Mondo S."/>
            <person name="Pangilinan J."/>
            <person name="Riley R."/>
            <person name="Labutti K."/>
            <person name="Andreopoulos B."/>
            <person name="Lipzen A."/>
            <person name="Chen C."/>
            <person name="Yanf M."/>
            <person name="Daum C."/>
            <person name="Ng V."/>
            <person name="Clum A."/>
            <person name="Ohm R."/>
            <person name="Martin F."/>
            <person name="Silar P."/>
            <person name="Natvig D."/>
            <person name="Lalanne C."/>
            <person name="Gautier V."/>
            <person name="Ament-Velasquez S.L."/>
            <person name="Kruys A."/>
            <person name="Hutchinson M.I."/>
            <person name="Powell A.J."/>
            <person name="Barry K."/>
            <person name="Miller A.N."/>
            <person name="Grigoriev I.V."/>
            <person name="Debuchy R."/>
            <person name="Gladieux P."/>
            <person name="Thoren M.H."/>
            <person name="Johannesson H."/>
        </authorList>
    </citation>
    <scope>NUCLEOTIDE SEQUENCE</scope>
    <source>
        <strain evidence="4">CBS 141.50</strain>
    </source>
</reference>
<feature type="domain" description="NmrA-like" evidence="3">
    <location>
        <begin position="6"/>
        <end position="236"/>
    </location>
</feature>
<keyword evidence="5" id="KW-1185">Reference proteome</keyword>
<accession>A0AAN6UUB3</accession>